<organism evidence="7 8">
    <name type="scientific">Mycena pura</name>
    <dbReference type="NCBI Taxonomy" id="153505"/>
    <lineage>
        <taxon>Eukaryota</taxon>
        <taxon>Fungi</taxon>
        <taxon>Dikarya</taxon>
        <taxon>Basidiomycota</taxon>
        <taxon>Agaricomycotina</taxon>
        <taxon>Agaricomycetes</taxon>
        <taxon>Agaricomycetidae</taxon>
        <taxon>Agaricales</taxon>
        <taxon>Marasmiineae</taxon>
        <taxon>Mycenaceae</taxon>
        <taxon>Mycena</taxon>
    </lineage>
</organism>
<dbReference type="Proteomes" id="UP001219525">
    <property type="component" value="Unassembled WGS sequence"/>
</dbReference>
<sequence length="591" mass="64610">MDWYLMNQLALFWKSMYGANVCYPDVRPDNTLACGASPAVGITMSIVCAGDHGHLGGMSSKMRLSFAKSSQVNPPARASFPRPPSLTNNPAVLASVAGSYANAMVVTGGSMHLPKNKVRGTTRAEPTIQIKISKIVLLTIDGAAVPKAKQAIDYDNTLHMVRESSPVEEVIHRIFIVVQHVVLENTQHLLQKNEVALYYTASDTIIPDHLLTGSILELWAGSTGVTLKSKDRQMRVLPIILKLRIRRQDDDENENPYFSALTTTTARKRKACALADNDDDVEPHPKRTTLRRAGPAAYRTSIVPYRAPSPVFASEELFVRRISADLVTIKGDDGQTSVELQFTEASDTETIRIFLATERGKTKSMSVIELDGTRFAAKELFNIGAGKTPTYHQSMSFLKREVNNQLVAARCLESFQTAASQNDTPIADVRVAKPFLLEAAADSRVFLVDLLLSITQTIKYSGTEQAGANNDFYGKTCDAFAHFSLWDSGDAFVLADIQGIKEPVYVEDDHAPDTLVLFDLMAHTADVDEEDRALGDAGSDGIAQFRGQHVCNSICRSLQLPSTRPKPKPKNCIAVAALITNDDGSDTSYGD</sequence>
<comment type="caution">
    <text evidence="7">The sequence shown here is derived from an EMBL/GenBank/DDBJ whole genome shotgun (WGS) entry which is preliminary data.</text>
</comment>
<keyword evidence="2" id="KW-0808">Transferase</keyword>
<proteinExistence type="predicted"/>
<dbReference type="CDD" id="cd04515">
    <property type="entry name" value="Alpha_kinase"/>
    <property type="match status" value="1"/>
</dbReference>
<evidence type="ECO:0000259" key="6">
    <source>
        <dbReference type="PROSITE" id="PS51158"/>
    </source>
</evidence>
<dbReference type="InterPro" id="IPR004166">
    <property type="entry name" value="a-kinase_dom"/>
</dbReference>
<evidence type="ECO:0000256" key="2">
    <source>
        <dbReference type="ARBA" id="ARBA00022679"/>
    </source>
</evidence>
<gene>
    <name evidence="7" type="ORF">GGX14DRAFT_394595</name>
</gene>
<feature type="domain" description="Alpha-type protein kinase" evidence="6">
    <location>
        <begin position="304"/>
        <end position="563"/>
    </location>
</feature>
<keyword evidence="8" id="KW-1185">Reference proteome</keyword>
<dbReference type="SUPFAM" id="SSF56112">
    <property type="entry name" value="Protein kinase-like (PK-like)"/>
    <property type="match status" value="1"/>
</dbReference>
<evidence type="ECO:0000313" key="7">
    <source>
        <dbReference type="EMBL" id="KAJ7210364.1"/>
    </source>
</evidence>
<dbReference type="GO" id="GO:0004674">
    <property type="term" value="F:protein serine/threonine kinase activity"/>
    <property type="evidence" value="ECO:0007669"/>
    <property type="project" value="UniProtKB-KW"/>
</dbReference>
<dbReference type="PANTHER" id="PTHR45992">
    <property type="entry name" value="EUKARYOTIC ELONGATION FACTOR 2 KINASE-RELATED"/>
    <property type="match status" value="1"/>
</dbReference>
<dbReference type="Gene3D" id="3.20.200.10">
    <property type="entry name" value="MHCK/EF2 kinase"/>
    <property type="match status" value="1"/>
</dbReference>
<keyword evidence="5" id="KW-0067">ATP-binding</keyword>
<dbReference type="PANTHER" id="PTHR45992:SF2">
    <property type="entry name" value="EUKARYOTIC ELONGATION FACTOR 2 KINASE"/>
    <property type="match status" value="1"/>
</dbReference>
<accession>A0AAD6VEA3</accession>
<keyword evidence="1" id="KW-0723">Serine/threonine-protein kinase</keyword>
<evidence type="ECO:0000256" key="3">
    <source>
        <dbReference type="ARBA" id="ARBA00022741"/>
    </source>
</evidence>
<evidence type="ECO:0000256" key="1">
    <source>
        <dbReference type="ARBA" id="ARBA00022527"/>
    </source>
</evidence>
<dbReference type="GO" id="GO:0031037">
    <property type="term" value="P:myosin II filament disassembly"/>
    <property type="evidence" value="ECO:0007669"/>
    <property type="project" value="TreeGrafter"/>
</dbReference>
<dbReference type="PROSITE" id="PS51158">
    <property type="entry name" value="ALPHA_KINASE"/>
    <property type="match status" value="1"/>
</dbReference>
<name>A0AAD6VEA3_9AGAR</name>
<dbReference type="Pfam" id="PF02816">
    <property type="entry name" value="Alpha_kinase"/>
    <property type="match status" value="1"/>
</dbReference>
<dbReference type="AlphaFoldDB" id="A0AAD6VEA3"/>
<protein>
    <submittedName>
        <fullName evidence="7">Kinase-like domain-containing protein</fullName>
    </submittedName>
</protein>
<reference evidence="7" key="1">
    <citation type="submission" date="2023-03" db="EMBL/GenBank/DDBJ databases">
        <title>Massive genome expansion in bonnet fungi (Mycena s.s.) driven by repeated elements and novel gene families across ecological guilds.</title>
        <authorList>
            <consortium name="Lawrence Berkeley National Laboratory"/>
            <person name="Harder C.B."/>
            <person name="Miyauchi S."/>
            <person name="Viragh M."/>
            <person name="Kuo A."/>
            <person name="Thoen E."/>
            <person name="Andreopoulos B."/>
            <person name="Lu D."/>
            <person name="Skrede I."/>
            <person name="Drula E."/>
            <person name="Henrissat B."/>
            <person name="Morin E."/>
            <person name="Kohler A."/>
            <person name="Barry K."/>
            <person name="LaButti K."/>
            <person name="Morin E."/>
            <person name="Salamov A."/>
            <person name="Lipzen A."/>
            <person name="Mereny Z."/>
            <person name="Hegedus B."/>
            <person name="Baldrian P."/>
            <person name="Stursova M."/>
            <person name="Weitz H."/>
            <person name="Taylor A."/>
            <person name="Grigoriev I.V."/>
            <person name="Nagy L.G."/>
            <person name="Martin F."/>
            <person name="Kauserud H."/>
        </authorList>
    </citation>
    <scope>NUCLEOTIDE SEQUENCE</scope>
    <source>
        <strain evidence="7">9144</strain>
    </source>
</reference>
<evidence type="ECO:0000313" key="8">
    <source>
        <dbReference type="Proteomes" id="UP001219525"/>
    </source>
</evidence>
<keyword evidence="3" id="KW-0547">Nucleotide-binding</keyword>
<dbReference type="EMBL" id="JARJCW010000028">
    <property type="protein sequence ID" value="KAJ7210364.1"/>
    <property type="molecule type" value="Genomic_DNA"/>
</dbReference>
<evidence type="ECO:0000256" key="4">
    <source>
        <dbReference type="ARBA" id="ARBA00022777"/>
    </source>
</evidence>
<dbReference type="InterPro" id="IPR051852">
    <property type="entry name" value="Alpha-type_PK"/>
</dbReference>
<keyword evidence="4 7" id="KW-0418">Kinase</keyword>
<dbReference type="SMART" id="SM00811">
    <property type="entry name" value="Alpha_kinase"/>
    <property type="match status" value="1"/>
</dbReference>
<dbReference type="GO" id="GO:0005524">
    <property type="term" value="F:ATP binding"/>
    <property type="evidence" value="ECO:0007669"/>
    <property type="project" value="UniProtKB-KW"/>
</dbReference>
<dbReference type="InterPro" id="IPR011009">
    <property type="entry name" value="Kinase-like_dom_sf"/>
</dbReference>
<evidence type="ECO:0000256" key="5">
    <source>
        <dbReference type="ARBA" id="ARBA00022840"/>
    </source>
</evidence>
<dbReference type="GO" id="GO:1903013">
    <property type="term" value="P:response to differentiation-inducing factor 1"/>
    <property type="evidence" value="ECO:0007669"/>
    <property type="project" value="TreeGrafter"/>
</dbReference>